<evidence type="ECO:0000313" key="6">
    <source>
        <dbReference type="Proteomes" id="UP000038040"/>
    </source>
</evidence>
<name>A0A0N4U707_DRAME</name>
<dbReference type="InterPro" id="IPR050274">
    <property type="entry name" value="Nuclear_hormone_rcpt_NR2"/>
</dbReference>
<evidence type="ECO:0000256" key="4">
    <source>
        <dbReference type="SAM" id="MobiDB-lite"/>
    </source>
</evidence>
<dbReference type="Gene3D" id="1.10.565.10">
    <property type="entry name" value="Retinoid X Receptor"/>
    <property type="match status" value="2"/>
</dbReference>
<sequence>EARDDFKKECDSLDIRSGSPLSGTQQPSISPEPPYNIKPEPILDDEVGLDSAALLAASLSTSPLSSGVASSISEECTLLNIDRAKFELPVPQSVPQDLNTQFICETASRLLFLSIHWIKSIRAIASNHSTMETLMKTKWCDLFILGLMQVSNLVDIPTLLSAVNKHIGTSLNLGKLKLERFREISEQIDLPTTSTDANVRAIHAQALQEFYDHLLTTGNSNCDESIMENDNSLANIAQSSNPLSIVERYSQLLLLLPTLRWFNESVVVELFFSGLIGNLSIETVMPFLLAMDVMNAFESPVASETLAGTNTMVNILEQK</sequence>
<dbReference type="Proteomes" id="UP000274756">
    <property type="component" value="Unassembled WGS sequence"/>
</dbReference>
<keyword evidence="7" id="KW-1185">Reference proteome</keyword>
<accession>A0A0N4U707</accession>
<dbReference type="OrthoDB" id="5873977at2759"/>
<dbReference type="Proteomes" id="UP000038040">
    <property type="component" value="Unplaced"/>
</dbReference>
<feature type="compositionally biased region" description="Basic and acidic residues" evidence="4">
    <location>
        <begin position="1"/>
        <end position="14"/>
    </location>
</feature>
<reference evidence="5 7" key="2">
    <citation type="submission" date="2018-11" db="EMBL/GenBank/DDBJ databases">
        <authorList>
            <consortium name="Pathogen Informatics"/>
        </authorList>
    </citation>
    <scope>NUCLEOTIDE SEQUENCE [LARGE SCALE GENOMIC DNA]</scope>
</reference>
<feature type="region of interest" description="Disordered" evidence="4">
    <location>
        <begin position="1"/>
        <end position="39"/>
    </location>
</feature>
<gene>
    <name evidence="5" type="ORF">DME_LOCUS7103</name>
</gene>
<keyword evidence="1" id="KW-0805">Transcription regulation</keyword>
<dbReference type="InterPro" id="IPR035500">
    <property type="entry name" value="NHR-like_dom_sf"/>
</dbReference>
<organism evidence="6 8">
    <name type="scientific">Dracunculus medinensis</name>
    <name type="common">Guinea worm</name>
    <dbReference type="NCBI Taxonomy" id="318479"/>
    <lineage>
        <taxon>Eukaryota</taxon>
        <taxon>Metazoa</taxon>
        <taxon>Ecdysozoa</taxon>
        <taxon>Nematoda</taxon>
        <taxon>Chromadorea</taxon>
        <taxon>Rhabditida</taxon>
        <taxon>Spirurina</taxon>
        <taxon>Dracunculoidea</taxon>
        <taxon>Dracunculidae</taxon>
        <taxon>Dracunculus</taxon>
    </lineage>
</organism>
<dbReference type="AlphaFoldDB" id="A0A0N4U707"/>
<feature type="compositionally biased region" description="Polar residues" evidence="4">
    <location>
        <begin position="19"/>
        <end position="29"/>
    </location>
</feature>
<evidence type="ECO:0000313" key="7">
    <source>
        <dbReference type="Proteomes" id="UP000274756"/>
    </source>
</evidence>
<evidence type="ECO:0000256" key="3">
    <source>
        <dbReference type="ARBA" id="ARBA00023170"/>
    </source>
</evidence>
<proteinExistence type="predicted"/>
<dbReference type="EMBL" id="UYYG01001158">
    <property type="protein sequence ID" value="VDN57130.1"/>
    <property type="molecule type" value="Genomic_DNA"/>
</dbReference>
<dbReference type="SUPFAM" id="SSF48508">
    <property type="entry name" value="Nuclear receptor ligand-binding domain"/>
    <property type="match status" value="1"/>
</dbReference>
<evidence type="ECO:0000256" key="1">
    <source>
        <dbReference type="ARBA" id="ARBA00023015"/>
    </source>
</evidence>
<evidence type="ECO:0000256" key="2">
    <source>
        <dbReference type="ARBA" id="ARBA00023163"/>
    </source>
</evidence>
<dbReference type="STRING" id="318479.A0A0N4U707"/>
<protein>
    <submittedName>
        <fullName evidence="8">NR LBD domain-containing protein</fullName>
    </submittedName>
</protein>
<dbReference type="PANTHER" id="PTHR24083">
    <property type="entry name" value="NUCLEAR HORMONE RECEPTOR"/>
    <property type="match status" value="1"/>
</dbReference>
<keyword evidence="3" id="KW-0675">Receptor</keyword>
<evidence type="ECO:0000313" key="8">
    <source>
        <dbReference type="WBParaSite" id="DME_0000274301-mRNA-1"/>
    </source>
</evidence>
<dbReference type="WBParaSite" id="DME_0000274301-mRNA-1">
    <property type="protein sequence ID" value="DME_0000274301-mRNA-1"/>
    <property type="gene ID" value="DME_0000274301"/>
</dbReference>
<reference evidence="8" key="1">
    <citation type="submission" date="2017-02" db="UniProtKB">
        <authorList>
            <consortium name="WormBaseParasite"/>
        </authorList>
    </citation>
    <scope>IDENTIFICATION</scope>
</reference>
<evidence type="ECO:0000313" key="5">
    <source>
        <dbReference type="EMBL" id="VDN57130.1"/>
    </source>
</evidence>
<keyword evidence="2" id="KW-0804">Transcription</keyword>